<dbReference type="InterPro" id="IPR050624">
    <property type="entry name" value="HTH-type_Tx_Regulator"/>
</dbReference>
<dbReference type="InterPro" id="IPR023772">
    <property type="entry name" value="DNA-bd_HTH_TetR-type_CS"/>
</dbReference>
<dbReference type="PRINTS" id="PR00455">
    <property type="entry name" value="HTHTETR"/>
</dbReference>
<sequence length="211" mass="24085">MNKKKMTQRKQQAMQTKEALLNTALDLIAEQGYDHVSIQDLCQTVGVSTGAFYHHFAGKEDIIVESYRRYDEHFEAHASAQLESLPPLDKIIEAIKYQVKYAEDMGVETMQQFYRSQLQAGRAFFISTTRKFPLILTQMIEDAQQTGVLSDSLTATQITRHLLRFSRGMIYDWCAYNGSYDIVEETSQSLPLFLTAFLPKMSTSAVESRSD</sequence>
<dbReference type="SUPFAM" id="SSF48498">
    <property type="entry name" value="Tetracyclin repressor-like, C-terminal domain"/>
    <property type="match status" value="1"/>
</dbReference>
<dbReference type="Gene3D" id="1.10.357.10">
    <property type="entry name" value="Tetracycline Repressor, domain 2"/>
    <property type="match status" value="1"/>
</dbReference>
<evidence type="ECO:0000256" key="2">
    <source>
        <dbReference type="PROSITE-ProRule" id="PRU00335"/>
    </source>
</evidence>
<keyword evidence="1 2" id="KW-0238">DNA-binding</keyword>
<evidence type="ECO:0000313" key="5">
    <source>
        <dbReference type="Proteomes" id="UP001407405"/>
    </source>
</evidence>
<dbReference type="PANTHER" id="PTHR43479">
    <property type="entry name" value="ACREF/ENVCD OPERON REPRESSOR-RELATED"/>
    <property type="match status" value="1"/>
</dbReference>
<evidence type="ECO:0000256" key="1">
    <source>
        <dbReference type="ARBA" id="ARBA00023125"/>
    </source>
</evidence>
<feature type="domain" description="HTH tetR-type" evidence="3">
    <location>
        <begin position="14"/>
        <end position="74"/>
    </location>
</feature>
<dbReference type="Pfam" id="PF00440">
    <property type="entry name" value="TetR_N"/>
    <property type="match status" value="1"/>
</dbReference>
<name>A0ABU9VVX5_9CLOT</name>
<proteinExistence type="predicted"/>
<accession>A0ABU9VVX5</accession>
<dbReference type="PROSITE" id="PS50977">
    <property type="entry name" value="HTH_TETR_2"/>
    <property type="match status" value="1"/>
</dbReference>
<evidence type="ECO:0000313" key="4">
    <source>
        <dbReference type="EMBL" id="MEN1761325.1"/>
    </source>
</evidence>
<gene>
    <name evidence="4" type="ORF">AAIG11_12605</name>
</gene>
<keyword evidence="5" id="KW-1185">Reference proteome</keyword>
<dbReference type="InterPro" id="IPR001647">
    <property type="entry name" value="HTH_TetR"/>
</dbReference>
<dbReference type="SUPFAM" id="SSF46689">
    <property type="entry name" value="Homeodomain-like"/>
    <property type="match status" value="1"/>
</dbReference>
<dbReference type="PANTHER" id="PTHR43479:SF11">
    <property type="entry name" value="ACREF_ENVCD OPERON REPRESSOR-RELATED"/>
    <property type="match status" value="1"/>
</dbReference>
<organism evidence="4 5">
    <name type="scientific">Anoxynatronum sibiricum</name>
    <dbReference type="NCBI Taxonomy" id="210623"/>
    <lineage>
        <taxon>Bacteria</taxon>
        <taxon>Bacillati</taxon>
        <taxon>Bacillota</taxon>
        <taxon>Clostridia</taxon>
        <taxon>Eubacteriales</taxon>
        <taxon>Clostridiaceae</taxon>
        <taxon>Anoxynatronum</taxon>
    </lineage>
</organism>
<feature type="DNA-binding region" description="H-T-H motif" evidence="2">
    <location>
        <begin position="37"/>
        <end position="56"/>
    </location>
</feature>
<dbReference type="InterPro" id="IPR036271">
    <property type="entry name" value="Tet_transcr_reg_TetR-rel_C_sf"/>
</dbReference>
<dbReference type="RefSeq" id="WP_343186624.1">
    <property type="nucleotide sequence ID" value="NZ_JBCITM010000014.1"/>
</dbReference>
<dbReference type="InterPro" id="IPR009057">
    <property type="entry name" value="Homeodomain-like_sf"/>
</dbReference>
<reference evidence="4 5" key="1">
    <citation type="submission" date="2024-04" db="EMBL/GenBank/DDBJ databases">
        <title>Genome sequencing and metabolic network reconstruction of aminoacids and betaine degradation by Anoxynatronum sibiricum.</title>
        <authorList>
            <person name="Detkova E.N."/>
            <person name="Boltjanskaja Y.V."/>
            <person name="Mardanov A.V."/>
            <person name="Kevbrin V."/>
        </authorList>
    </citation>
    <scope>NUCLEOTIDE SEQUENCE [LARGE SCALE GENOMIC DNA]</scope>
    <source>
        <strain evidence="4 5">Z-7981</strain>
    </source>
</reference>
<dbReference type="Proteomes" id="UP001407405">
    <property type="component" value="Unassembled WGS sequence"/>
</dbReference>
<dbReference type="EMBL" id="JBCITM010000014">
    <property type="protein sequence ID" value="MEN1761325.1"/>
    <property type="molecule type" value="Genomic_DNA"/>
</dbReference>
<dbReference type="PROSITE" id="PS01081">
    <property type="entry name" value="HTH_TETR_1"/>
    <property type="match status" value="1"/>
</dbReference>
<protein>
    <submittedName>
        <fullName evidence="4">TetR/AcrR family transcriptional regulator</fullName>
    </submittedName>
</protein>
<comment type="caution">
    <text evidence="4">The sequence shown here is derived from an EMBL/GenBank/DDBJ whole genome shotgun (WGS) entry which is preliminary data.</text>
</comment>
<evidence type="ECO:0000259" key="3">
    <source>
        <dbReference type="PROSITE" id="PS50977"/>
    </source>
</evidence>